<evidence type="ECO:0000256" key="1">
    <source>
        <dbReference type="SAM" id="MobiDB-lite"/>
    </source>
</evidence>
<protein>
    <recommendedName>
        <fullName evidence="4">Transposase</fullName>
    </recommendedName>
</protein>
<accession>A0A9X1NK83</accession>
<organism evidence="2 3">
    <name type="scientific">Kineosporia babensis</name>
    <dbReference type="NCBI Taxonomy" id="499548"/>
    <lineage>
        <taxon>Bacteria</taxon>
        <taxon>Bacillati</taxon>
        <taxon>Actinomycetota</taxon>
        <taxon>Actinomycetes</taxon>
        <taxon>Kineosporiales</taxon>
        <taxon>Kineosporiaceae</taxon>
        <taxon>Kineosporia</taxon>
    </lineage>
</organism>
<dbReference type="GO" id="GO:0003677">
    <property type="term" value="F:DNA binding"/>
    <property type="evidence" value="ECO:0007669"/>
    <property type="project" value="InterPro"/>
</dbReference>
<feature type="region of interest" description="Disordered" evidence="1">
    <location>
        <begin position="1"/>
        <end position="21"/>
    </location>
</feature>
<evidence type="ECO:0000313" key="3">
    <source>
        <dbReference type="Proteomes" id="UP001138997"/>
    </source>
</evidence>
<reference evidence="2" key="1">
    <citation type="submission" date="2021-11" db="EMBL/GenBank/DDBJ databases">
        <title>Streptomyces corallinus and Kineosporia corallina sp. nov., two new coral-derived marine actinobacteria.</title>
        <authorList>
            <person name="Buangrab K."/>
            <person name="Sutthacheep M."/>
            <person name="Yeemin T."/>
            <person name="Harunari E."/>
            <person name="Igarashi Y."/>
            <person name="Sripreechasak P."/>
            <person name="Kanchanasin P."/>
            <person name="Tanasupawat S."/>
            <person name="Phongsopitanun W."/>
        </authorList>
    </citation>
    <scope>NUCLEOTIDE SEQUENCE</scope>
    <source>
        <strain evidence="2">JCM 31032</strain>
    </source>
</reference>
<dbReference type="GO" id="GO:0004803">
    <property type="term" value="F:transposase activity"/>
    <property type="evidence" value="ECO:0007669"/>
    <property type="project" value="InterPro"/>
</dbReference>
<comment type="caution">
    <text evidence="2">The sequence shown here is derived from an EMBL/GenBank/DDBJ whole genome shotgun (WGS) entry which is preliminary data.</text>
</comment>
<dbReference type="RefSeq" id="WP_231447482.1">
    <property type="nucleotide sequence ID" value="NZ_JAJOMB010000018.1"/>
</dbReference>
<proteinExistence type="predicted"/>
<evidence type="ECO:0008006" key="4">
    <source>
        <dbReference type="Google" id="ProtNLM"/>
    </source>
</evidence>
<feature type="region of interest" description="Disordered" evidence="1">
    <location>
        <begin position="121"/>
        <end position="142"/>
    </location>
</feature>
<gene>
    <name evidence="2" type="ORF">LR394_27765</name>
</gene>
<dbReference type="InterPro" id="IPR002514">
    <property type="entry name" value="Transposase_8"/>
</dbReference>
<evidence type="ECO:0000313" key="2">
    <source>
        <dbReference type="EMBL" id="MCD5314706.1"/>
    </source>
</evidence>
<name>A0A9X1NK83_9ACTN</name>
<keyword evidence="3" id="KW-1185">Reference proteome</keyword>
<sequence length="142" mass="15635">MSRRKPREGGQGPRPRRSFTPAQKLELLAGYEQAAALGEGGAFLRREGLYSSLITEWRKARDGGLLQGKDAGESVGRPTPEQAEIARLKRELAVKDRKLATTEAALEIMGKAHKLLEAISESEAEQQQIPDAFRRPNRRGGS</sequence>
<dbReference type="GO" id="GO:0006313">
    <property type="term" value="P:DNA transposition"/>
    <property type="evidence" value="ECO:0007669"/>
    <property type="project" value="InterPro"/>
</dbReference>
<dbReference type="AlphaFoldDB" id="A0A9X1NK83"/>
<dbReference type="Proteomes" id="UP001138997">
    <property type="component" value="Unassembled WGS sequence"/>
</dbReference>
<dbReference type="Pfam" id="PF01527">
    <property type="entry name" value="HTH_Tnp_1"/>
    <property type="match status" value="1"/>
</dbReference>
<dbReference type="EMBL" id="JAJOMB010000018">
    <property type="protein sequence ID" value="MCD5314706.1"/>
    <property type="molecule type" value="Genomic_DNA"/>
</dbReference>